<evidence type="ECO:0000256" key="1">
    <source>
        <dbReference type="ARBA" id="ARBA00022553"/>
    </source>
</evidence>
<dbReference type="EMBL" id="PGCL01000001">
    <property type="protein sequence ID" value="TAJ45410.1"/>
    <property type="molecule type" value="Genomic_DNA"/>
</dbReference>
<dbReference type="NCBIfam" id="TIGR00229">
    <property type="entry name" value="sensory_box"/>
    <property type="match status" value="1"/>
</dbReference>
<dbReference type="Proteomes" id="UP000292580">
    <property type="component" value="Unassembled WGS sequence"/>
</dbReference>
<dbReference type="InterPro" id="IPR000014">
    <property type="entry name" value="PAS"/>
</dbReference>
<organism evidence="5 6">
    <name type="scientific">Methanofollis fontis</name>
    <dbReference type="NCBI Taxonomy" id="2052832"/>
    <lineage>
        <taxon>Archaea</taxon>
        <taxon>Methanobacteriati</taxon>
        <taxon>Methanobacteriota</taxon>
        <taxon>Stenosarchaea group</taxon>
        <taxon>Methanomicrobia</taxon>
        <taxon>Methanomicrobiales</taxon>
        <taxon>Methanomicrobiaceae</taxon>
        <taxon>Methanofollis</taxon>
    </lineage>
</organism>
<dbReference type="SMART" id="SM00448">
    <property type="entry name" value="REC"/>
    <property type="match status" value="1"/>
</dbReference>
<reference evidence="5 6" key="1">
    <citation type="submission" date="2017-11" db="EMBL/GenBank/DDBJ databases">
        <title>Isolation and Characterization of Methanofollis Species from Methane Seep Offshore SW Taiwan.</title>
        <authorList>
            <person name="Teng N.-H."/>
            <person name="Lai M.-C."/>
            <person name="Chen S.-C."/>
        </authorList>
    </citation>
    <scope>NUCLEOTIDE SEQUENCE [LARGE SCALE GENOMIC DNA]</scope>
    <source>
        <strain evidence="5 6">FWC-SCC2</strain>
    </source>
</reference>
<protein>
    <recommendedName>
        <fullName evidence="7">Response regulator</fullName>
    </recommendedName>
</protein>
<dbReference type="PANTHER" id="PTHR44591">
    <property type="entry name" value="STRESS RESPONSE REGULATOR PROTEIN 1"/>
    <property type="match status" value="1"/>
</dbReference>
<feature type="modified residue" description="4-aspartylphosphate" evidence="2">
    <location>
        <position position="81"/>
    </location>
</feature>
<evidence type="ECO:0000256" key="2">
    <source>
        <dbReference type="PROSITE-ProRule" id="PRU00169"/>
    </source>
</evidence>
<dbReference type="Pfam" id="PF00072">
    <property type="entry name" value="Response_reg"/>
    <property type="match status" value="1"/>
</dbReference>
<evidence type="ECO:0000259" key="4">
    <source>
        <dbReference type="PROSITE" id="PS50112"/>
    </source>
</evidence>
<dbReference type="CDD" id="cd00156">
    <property type="entry name" value="REC"/>
    <property type="match status" value="1"/>
</dbReference>
<evidence type="ECO:0008006" key="7">
    <source>
        <dbReference type="Google" id="ProtNLM"/>
    </source>
</evidence>
<dbReference type="Pfam" id="PF13426">
    <property type="entry name" value="PAS_9"/>
    <property type="match status" value="2"/>
</dbReference>
<dbReference type="Gene3D" id="3.40.50.2300">
    <property type="match status" value="1"/>
</dbReference>
<dbReference type="InterPro" id="IPR050595">
    <property type="entry name" value="Bact_response_regulator"/>
</dbReference>
<accession>A0A483CW65</accession>
<dbReference type="PANTHER" id="PTHR44591:SF3">
    <property type="entry name" value="RESPONSE REGULATORY DOMAIN-CONTAINING PROTEIN"/>
    <property type="match status" value="1"/>
</dbReference>
<dbReference type="InterPro" id="IPR011006">
    <property type="entry name" value="CheY-like_superfamily"/>
</dbReference>
<dbReference type="InterPro" id="IPR001789">
    <property type="entry name" value="Sig_transdc_resp-reg_receiver"/>
</dbReference>
<keyword evidence="6" id="KW-1185">Reference proteome</keyword>
<gene>
    <name evidence="5" type="ORF">CUJ86_01330</name>
</gene>
<dbReference type="SMART" id="SM00086">
    <property type="entry name" value="PAC"/>
    <property type="match status" value="1"/>
</dbReference>
<dbReference type="SUPFAM" id="SSF55785">
    <property type="entry name" value="PYP-like sensor domain (PAS domain)"/>
    <property type="match status" value="2"/>
</dbReference>
<name>A0A483CW65_9EURY</name>
<feature type="domain" description="PAS" evidence="4">
    <location>
        <begin position="162"/>
        <end position="208"/>
    </location>
</feature>
<dbReference type="SMART" id="SM00091">
    <property type="entry name" value="PAS"/>
    <property type="match status" value="2"/>
</dbReference>
<comment type="caution">
    <text evidence="5">The sequence shown here is derived from an EMBL/GenBank/DDBJ whole genome shotgun (WGS) entry which is preliminary data.</text>
</comment>
<sequence>MGVWIAPHRCRSPGRDTRMVPDADSPSRPITVLVIDDDPDFLDLTKCYLEETGDIRVETARSGDRALRLLDERIYDAVVSDYRMPVMDGLCFLDHVQEHHPHMPFILSTGFSHDDLIRRALGMGAAGYHRKGPDLEVTSAELAHLIRNAVGRQRAEAAREREHGLICRVFHTSDDLIVFFTPDGTVTSWNPAISLLTGVPAREAVGRQINEWIPRGCEADAREIAAHIHGGNRLDHFPFRCLRKDGMTVPIDLSISPIAESSGAIWMYVAVARPSTEQRKQCLLKRTLESVFVGCLIAQQDGSVTFLNDAARGIMGLDPATTVHLADILSRDVWEETISPALRSDGKWHGEVSAVRPDGSAYRLDLSAVVDHDSVTHDLTTVVFCVETTQRRQTEDDLLETLKEKSALLGGADRRVLKGLRALSGLIRPDASDPGDAEAHLKECEGRVRALSLVYESTKNGRVEMRPHFSALAAACPGAGAHDLDVEEISLDQETAIAVTLVLNELITSALRDGAGMRLRIGLQRGIEGYLLTVEGGDGREIPEGVLQLVRSGLHGSLSVVREGGTAVSVRFPDPEQVPARRPLEGA</sequence>
<dbReference type="AlphaFoldDB" id="A0A483CW65"/>
<dbReference type="PROSITE" id="PS50110">
    <property type="entry name" value="RESPONSE_REGULATORY"/>
    <property type="match status" value="1"/>
</dbReference>
<dbReference type="CDD" id="cd00130">
    <property type="entry name" value="PAS"/>
    <property type="match status" value="2"/>
</dbReference>
<evidence type="ECO:0000313" key="5">
    <source>
        <dbReference type="EMBL" id="TAJ45410.1"/>
    </source>
</evidence>
<keyword evidence="1 2" id="KW-0597">Phosphoprotein</keyword>
<dbReference type="Gene3D" id="3.30.450.20">
    <property type="entry name" value="PAS domain"/>
    <property type="match status" value="2"/>
</dbReference>
<proteinExistence type="predicted"/>
<dbReference type="PROSITE" id="PS50112">
    <property type="entry name" value="PAS"/>
    <property type="match status" value="1"/>
</dbReference>
<dbReference type="SUPFAM" id="SSF52172">
    <property type="entry name" value="CheY-like"/>
    <property type="match status" value="1"/>
</dbReference>
<evidence type="ECO:0000259" key="3">
    <source>
        <dbReference type="PROSITE" id="PS50110"/>
    </source>
</evidence>
<evidence type="ECO:0000313" key="6">
    <source>
        <dbReference type="Proteomes" id="UP000292580"/>
    </source>
</evidence>
<feature type="domain" description="Response regulatory" evidence="3">
    <location>
        <begin position="31"/>
        <end position="146"/>
    </location>
</feature>
<dbReference type="InterPro" id="IPR035965">
    <property type="entry name" value="PAS-like_dom_sf"/>
</dbReference>
<dbReference type="InterPro" id="IPR001610">
    <property type="entry name" value="PAC"/>
</dbReference>
<dbReference type="GO" id="GO:0000160">
    <property type="term" value="P:phosphorelay signal transduction system"/>
    <property type="evidence" value="ECO:0007669"/>
    <property type="project" value="InterPro"/>
</dbReference>